<evidence type="ECO:0000313" key="1">
    <source>
        <dbReference type="EMBL" id="ULU03070.1"/>
    </source>
</evidence>
<name>A0AAE9DFR5_CAEBR</name>
<sequence length="157" mass="18409">MHRTRNESTHREMRQAGAFKDISGNLKFEDHFEREISRIFEIKVNKLEKAGVRYIWGPISVANRDQRMVHYQEIIDNLKEILNLSAPVADYAELTLEETRNRMRSVAEQSAQMDRLFEADEQFGLIRKVFNMFYYVKTAVVETYQGTAESGKKLKLS</sequence>
<proteinExistence type="predicted"/>
<organism evidence="1 2">
    <name type="scientific">Caenorhabditis briggsae</name>
    <dbReference type="NCBI Taxonomy" id="6238"/>
    <lineage>
        <taxon>Eukaryota</taxon>
        <taxon>Metazoa</taxon>
        <taxon>Ecdysozoa</taxon>
        <taxon>Nematoda</taxon>
        <taxon>Chromadorea</taxon>
        <taxon>Rhabditida</taxon>
        <taxon>Rhabditina</taxon>
        <taxon>Rhabditomorpha</taxon>
        <taxon>Rhabditoidea</taxon>
        <taxon>Rhabditidae</taxon>
        <taxon>Peloderinae</taxon>
        <taxon>Caenorhabditis</taxon>
    </lineage>
</organism>
<dbReference type="Proteomes" id="UP000827892">
    <property type="component" value="Chromosome III"/>
</dbReference>
<dbReference type="AlphaFoldDB" id="A0AAE9DFR5"/>
<gene>
    <name evidence="1" type="ORF">L3Y34_002568</name>
</gene>
<evidence type="ECO:0000313" key="2">
    <source>
        <dbReference type="Proteomes" id="UP000827892"/>
    </source>
</evidence>
<reference evidence="1 2" key="1">
    <citation type="submission" date="2022-05" db="EMBL/GenBank/DDBJ databases">
        <title>Chromosome-level reference genomes for two strains of Caenorhabditis briggsae: an improved platform for comparative genomics.</title>
        <authorList>
            <person name="Stevens L."/>
            <person name="Andersen E.C."/>
        </authorList>
    </citation>
    <scope>NUCLEOTIDE SEQUENCE [LARGE SCALE GENOMIC DNA]</scope>
    <source>
        <strain evidence="1">QX1410_ONT</strain>
        <tissue evidence="1">Whole-organism</tissue>
    </source>
</reference>
<protein>
    <submittedName>
        <fullName evidence="1">Uncharacterized protein</fullName>
    </submittedName>
</protein>
<accession>A0AAE9DFR5</accession>
<dbReference type="EMBL" id="CP090893">
    <property type="protein sequence ID" value="ULU03070.1"/>
    <property type="molecule type" value="Genomic_DNA"/>
</dbReference>